<dbReference type="GO" id="GO:0008168">
    <property type="term" value="F:methyltransferase activity"/>
    <property type="evidence" value="ECO:0007669"/>
    <property type="project" value="UniProtKB-KW"/>
</dbReference>
<dbReference type="Proteomes" id="UP000245207">
    <property type="component" value="Unassembled WGS sequence"/>
</dbReference>
<keyword evidence="1" id="KW-0808">Transferase</keyword>
<keyword evidence="1" id="KW-0489">Methyltransferase</keyword>
<accession>A0A2U1NQL0</accession>
<evidence type="ECO:0000313" key="2">
    <source>
        <dbReference type="Proteomes" id="UP000245207"/>
    </source>
</evidence>
<gene>
    <name evidence="1" type="ORF">CTI12_AA238530</name>
</gene>
<dbReference type="GO" id="GO:0032259">
    <property type="term" value="P:methylation"/>
    <property type="evidence" value="ECO:0007669"/>
    <property type="project" value="UniProtKB-KW"/>
</dbReference>
<reference evidence="1 2" key="1">
    <citation type="journal article" date="2018" name="Mol. Plant">
        <title>The genome of Artemisia annua provides insight into the evolution of Asteraceae family and artemisinin biosynthesis.</title>
        <authorList>
            <person name="Shen Q."/>
            <person name="Zhang L."/>
            <person name="Liao Z."/>
            <person name="Wang S."/>
            <person name="Yan T."/>
            <person name="Shi P."/>
            <person name="Liu M."/>
            <person name="Fu X."/>
            <person name="Pan Q."/>
            <person name="Wang Y."/>
            <person name="Lv Z."/>
            <person name="Lu X."/>
            <person name="Zhang F."/>
            <person name="Jiang W."/>
            <person name="Ma Y."/>
            <person name="Chen M."/>
            <person name="Hao X."/>
            <person name="Li L."/>
            <person name="Tang Y."/>
            <person name="Lv G."/>
            <person name="Zhou Y."/>
            <person name="Sun X."/>
            <person name="Brodelius P.E."/>
            <person name="Rose J.K.C."/>
            <person name="Tang K."/>
        </authorList>
    </citation>
    <scope>NUCLEOTIDE SEQUENCE [LARGE SCALE GENOMIC DNA]</scope>
    <source>
        <strain evidence="2">cv. Huhao1</strain>
        <tissue evidence="1">Leaf</tissue>
    </source>
</reference>
<sequence length="93" mass="10687">MKVRYNAAREKLLGNPSCTKAGLSDKKEAAWNRVRVVERVVYITRSIHQIQIEDVNKSVLHVAASHRFQLATPFYQWPSRGHPIVEVYKSAKL</sequence>
<name>A0A2U1NQL0_ARTAN</name>
<comment type="caution">
    <text evidence="1">The sequence shown here is derived from an EMBL/GenBank/DDBJ whole genome shotgun (WGS) entry which is preliminary data.</text>
</comment>
<protein>
    <submittedName>
        <fullName evidence="1">Putative 28S rRNA (Cytosine-C(5))-methyltransferase</fullName>
    </submittedName>
</protein>
<dbReference type="OrthoDB" id="435282at2759"/>
<organism evidence="1 2">
    <name type="scientific">Artemisia annua</name>
    <name type="common">Sweet wormwood</name>
    <dbReference type="NCBI Taxonomy" id="35608"/>
    <lineage>
        <taxon>Eukaryota</taxon>
        <taxon>Viridiplantae</taxon>
        <taxon>Streptophyta</taxon>
        <taxon>Embryophyta</taxon>
        <taxon>Tracheophyta</taxon>
        <taxon>Spermatophyta</taxon>
        <taxon>Magnoliopsida</taxon>
        <taxon>eudicotyledons</taxon>
        <taxon>Gunneridae</taxon>
        <taxon>Pentapetalae</taxon>
        <taxon>asterids</taxon>
        <taxon>campanulids</taxon>
        <taxon>Asterales</taxon>
        <taxon>Asteraceae</taxon>
        <taxon>Asteroideae</taxon>
        <taxon>Anthemideae</taxon>
        <taxon>Artemisiinae</taxon>
        <taxon>Artemisia</taxon>
    </lineage>
</organism>
<keyword evidence="2" id="KW-1185">Reference proteome</keyword>
<dbReference type="EMBL" id="PKPP01002355">
    <property type="protein sequence ID" value="PWA75793.1"/>
    <property type="molecule type" value="Genomic_DNA"/>
</dbReference>
<dbReference type="AlphaFoldDB" id="A0A2U1NQL0"/>
<proteinExistence type="predicted"/>
<dbReference type="STRING" id="35608.A0A2U1NQL0"/>
<evidence type="ECO:0000313" key="1">
    <source>
        <dbReference type="EMBL" id="PWA75793.1"/>
    </source>
</evidence>